<dbReference type="AlphaFoldDB" id="A0A822YUT8"/>
<reference evidence="4 5" key="1">
    <citation type="journal article" date="2020" name="Mol. Biol. Evol.">
        <title>Distinct Expression and Methylation Patterns for Genes with Different Fates following a Single Whole-Genome Duplication in Flowering Plants.</title>
        <authorList>
            <person name="Shi T."/>
            <person name="Rahmani R.S."/>
            <person name="Gugger P.F."/>
            <person name="Wang M."/>
            <person name="Li H."/>
            <person name="Zhang Y."/>
            <person name="Li Z."/>
            <person name="Wang Q."/>
            <person name="Van de Peer Y."/>
            <person name="Marchal K."/>
            <person name="Chen J."/>
        </authorList>
    </citation>
    <scope>NUCLEOTIDE SEQUENCE [LARGE SCALE GENOMIC DNA]</scope>
    <source>
        <tissue evidence="4">Leaf</tissue>
    </source>
</reference>
<comment type="caution">
    <text evidence="4">The sequence shown here is derived from an EMBL/GenBank/DDBJ whole genome shotgun (WGS) entry which is preliminary data.</text>
</comment>
<gene>
    <name evidence="4" type="ORF">HUJ06_006503</name>
</gene>
<comment type="similarity">
    <text evidence="1">Belongs to the protease inhibitor I13 (potato type I serine protease inhibitor) family.</text>
</comment>
<evidence type="ECO:0000256" key="1">
    <source>
        <dbReference type="ARBA" id="ARBA00008210"/>
    </source>
</evidence>
<name>A0A822YUT8_NELNU</name>
<keyword evidence="2" id="KW-0646">Protease inhibitor</keyword>
<evidence type="ECO:0000313" key="4">
    <source>
        <dbReference type="EMBL" id="DAD35863.1"/>
    </source>
</evidence>
<dbReference type="InterPro" id="IPR036354">
    <property type="entry name" value="Prot_inh_pot1_sf"/>
</dbReference>
<dbReference type="GO" id="GO:0009611">
    <property type="term" value="P:response to wounding"/>
    <property type="evidence" value="ECO:0007669"/>
    <property type="project" value="InterPro"/>
</dbReference>
<organism evidence="4 5">
    <name type="scientific">Nelumbo nucifera</name>
    <name type="common">Sacred lotus</name>
    <dbReference type="NCBI Taxonomy" id="4432"/>
    <lineage>
        <taxon>Eukaryota</taxon>
        <taxon>Viridiplantae</taxon>
        <taxon>Streptophyta</taxon>
        <taxon>Embryophyta</taxon>
        <taxon>Tracheophyta</taxon>
        <taxon>Spermatophyta</taxon>
        <taxon>Magnoliopsida</taxon>
        <taxon>Proteales</taxon>
        <taxon>Nelumbonaceae</taxon>
        <taxon>Nelumbo</taxon>
    </lineage>
</organism>
<dbReference type="PANTHER" id="PTHR33091:SF94">
    <property type="entry name" value="PROTEASE INHIBITOR PROTEIN"/>
    <property type="match status" value="1"/>
</dbReference>
<dbReference type="PRINTS" id="PR00292">
    <property type="entry name" value="POTATOINHBTR"/>
</dbReference>
<accession>A0A822YUT8</accession>
<proteinExistence type="inferred from homology"/>
<dbReference type="Pfam" id="PF00280">
    <property type="entry name" value="potato_inhibit"/>
    <property type="match status" value="1"/>
</dbReference>
<keyword evidence="5" id="KW-1185">Reference proteome</keyword>
<dbReference type="SUPFAM" id="SSF54654">
    <property type="entry name" value="CI-2 family of serine protease inhibitors"/>
    <property type="match status" value="1"/>
</dbReference>
<dbReference type="Proteomes" id="UP000607653">
    <property type="component" value="Unassembled WGS sequence"/>
</dbReference>
<dbReference type="PANTHER" id="PTHR33091">
    <property type="entry name" value="PROTEIN, PUTATIVE, EXPRESSED-RELATED"/>
    <property type="match status" value="1"/>
</dbReference>
<evidence type="ECO:0000313" key="5">
    <source>
        <dbReference type="Proteomes" id="UP000607653"/>
    </source>
</evidence>
<dbReference type="GO" id="GO:0004867">
    <property type="term" value="F:serine-type endopeptidase inhibitor activity"/>
    <property type="evidence" value="ECO:0007669"/>
    <property type="project" value="UniProtKB-KW"/>
</dbReference>
<sequence length="70" mass="7388">MSSICSGKSSWAELVGAEGEVAKATIEQENPAVSAIVVLQGTNVHEDFRCSRVWVWVDANGTVISVPTIG</sequence>
<keyword evidence="3" id="KW-0722">Serine protease inhibitor</keyword>
<protein>
    <recommendedName>
        <fullName evidence="6">Glu S.griseus protease inhibitor-like</fullName>
    </recommendedName>
</protein>
<evidence type="ECO:0000256" key="3">
    <source>
        <dbReference type="ARBA" id="ARBA00022900"/>
    </source>
</evidence>
<dbReference type="InterPro" id="IPR000864">
    <property type="entry name" value="Prot_inh_pot1"/>
</dbReference>
<evidence type="ECO:0000256" key="2">
    <source>
        <dbReference type="ARBA" id="ARBA00022690"/>
    </source>
</evidence>
<dbReference type="EMBL" id="DUZY01000004">
    <property type="protein sequence ID" value="DAD35863.1"/>
    <property type="molecule type" value="Genomic_DNA"/>
</dbReference>
<dbReference type="Gene3D" id="3.30.10.10">
    <property type="entry name" value="Trypsin Inhibitor V, subunit A"/>
    <property type="match status" value="1"/>
</dbReference>
<evidence type="ECO:0008006" key="6">
    <source>
        <dbReference type="Google" id="ProtNLM"/>
    </source>
</evidence>